<feature type="compositionally biased region" description="Basic and acidic residues" evidence="1">
    <location>
        <begin position="343"/>
        <end position="352"/>
    </location>
</feature>
<feature type="region of interest" description="Disordered" evidence="1">
    <location>
        <begin position="62"/>
        <end position="82"/>
    </location>
</feature>
<feature type="compositionally biased region" description="Polar residues" evidence="1">
    <location>
        <begin position="317"/>
        <end position="334"/>
    </location>
</feature>
<dbReference type="AlphaFoldDB" id="A0A066W675"/>
<gene>
    <name evidence="2" type="ORF">K437DRAFT_108538</name>
</gene>
<dbReference type="InParanoid" id="A0A066W675"/>
<sequence length="352" mass="36858">MFAQSINFIKEFPTGERLVVRFADSEAQRELKRNVLSATKQQVDISRLRDRTSSNINSISCSALSPQGGNTPVMSAGASETPTSDLLAADRRAPMQHPASQQQPLARNLLSSSHSAPLTPELAGQNTPTWQPFPLRINSSSADLSQTGLLAEGTKEPGSFFTARMLSSAGFTPRDLSATAAMSLTTAHGPLSAGLAAAARLAKLTSSMPAMPGANAPFHPHPSQLQLRNGMPMLRDAGFAENIQPNLRPSLEDERRNSSPAFSSVSPGVRSKTNSHQSLSGGSNTSTTAMSSGGANRSSSLASKCGGRGRVGAGHGSNNSRTQFQTARGPTATSLADGPVTPSKRDIRVQLG</sequence>
<dbReference type="HOGENOM" id="CLU_787975_0_0_1"/>
<evidence type="ECO:0000313" key="2">
    <source>
        <dbReference type="EMBL" id="KDN46270.1"/>
    </source>
</evidence>
<feature type="compositionally biased region" description="Polar residues" evidence="1">
    <location>
        <begin position="258"/>
        <end position="302"/>
    </location>
</feature>
<evidence type="ECO:0000313" key="3">
    <source>
        <dbReference type="Proteomes" id="UP000027361"/>
    </source>
</evidence>
<name>A0A066W675_TILAU</name>
<organism evidence="2 3">
    <name type="scientific">Tilletiaria anomala (strain ATCC 24038 / CBS 436.72 / UBC 951)</name>
    <dbReference type="NCBI Taxonomy" id="1037660"/>
    <lineage>
        <taxon>Eukaryota</taxon>
        <taxon>Fungi</taxon>
        <taxon>Dikarya</taxon>
        <taxon>Basidiomycota</taxon>
        <taxon>Ustilaginomycotina</taxon>
        <taxon>Exobasidiomycetes</taxon>
        <taxon>Georgefischeriales</taxon>
        <taxon>Tilletiariaceae</taxon>
        <taxon>Tilletiaria</taxon>
    </lineage>
</organism>
<comment type="caution">
    <text evidence="2">The sequence shown here is derived from an EMBL/GenBank/DDBJ whole genome shotgun (WGS) entry which is preliminary data.</text>
</comment>
<dbReference type="EMBL" id="JMSN01000036">
    <property type="protein sequence ID" value="KDN46270.1"/>
    <property type="molecule type" value="Genomic_DNA"/>
</dbReference>
<feature type="region of interest" description="Disordered" evidence="1">
    <location>
        <begin position="247"/>
        <end position="352"/>
    </location>
</feature>
<accession>A0A066W675</accession>
<dbReference type="Proteomes" id="UP000027361">
    <property type="component" value="Unassembled WGS sequence"/>
</dbReference>
<reference evidence="2 3" key="1">
    <citation type="submission" date="2014-05" db="EMBL/GenBank/DDBJ databases">
        <title>Draft genome sequence of a rare smut relative, Tilletiaria anomala UBC 951.</title>
        <authorList>
            <consortium name="DOE Joint Genome Institute"/>
            <person name="Toome M."/>
            <person name="Kuo A."/>
            <person name="Henrissat B."/>
            <person name="Lipzen A."/>
            <person name="Tritt A."/>
            <person name="Yoshinaga Y."/>
            <person name="Zane M."/>
            <person name="Barry K."/>
            <person name="Grigoriev I.V."/>
            <person name="Spatafora J.W."/>
            <person name="Aimea M.C."/>
        </authorList>
    </citation>
    <scope>NUCLEOTIDE SEQUENCE [LARGE SCALE GENOMIC DNA]</scope>
    <source>
        <strain evidence="2 3">UBC 951</strain>
    </source>
</reference>
<evidence type="ECO:0000256" key="1">
    <source>
        <dbReference type="SAM" id="MobiDB-lite"/>
    </source>
</evidence>
<protein>
    <submittedName>
        <fullName evidence="2">Uncharacterized protein</fullName>
    </submittedName>
</protein>
<feature type="compositionally biased region" description="Gly residues" evidence="1">
    <location>
        <begin position="306"/>
        <end position="315"/>
    </location>
</feature>
<proteinExistence type="predicted"/>
<dbReference type="GeneID" id="25261281"/>
<dbReference type="RefSeq" id="XP_013243481.1">
    <property type="nucleotide sequence ID" value="XM_013388027.1"/>
</dbReference>
<keyword evidence="3" id="KW-1185">Reference proteome</keyword>